<feature type="signal peptide" evidence="1">
    <location>
        <begin position="1"/>
        <end position="20"/>
    </location>
</feature>
<dbReference type="AlphaFoldDB" id="A0A212K131"/>
<protein>
    <recommendedName>
        <fullName evidence="3">DUF4294 domain-containing protein</fullName>
    </recommendedName>
</protein>
<accession>A0A212K131</accession>
<gene>
    <name evidence="2" type="ORF">KL86DYS1_31098</name>
</gene>
<reference evidence="2" key="1">
    <citation type="submission" date="2016-04" db="EMBL/GenBank/DDBJ databases">
        <authorList>
            <person name="Evans L.H."/>
            <person name="Alamgir A."/>
            <person name="Owens N."/>
            <person name="Weber N.D."/>
            <person name="Virtaneva K."/>
            <person name="Barbian K."/>
            <person name="Babar A."/>
            <person name="Rosenke K."/>
        </authorList>
    </citation>
    <scope>NUCLEOTIDE SEQUENCE</scope>
    <source>
        <strain evidence="2">86-1</strain>
    </source>
</reference>
<evidence type="ECO:0008006" key="3">
    <source>
        <dbReference type="Google" id="ProtNLM"/>
    </source>
</evidence>
<evidence type="ECO:0000256" key="1">
    <source>
        <dbReference type="SAM" id="SignalP"/>
    </source>
</evidence>
<sequence length="208" mass="24000">MKRVLSVLCFLLLLSVSVKSQDEKPKTYIDIAAIYEGDTIAVVQLKPVYIFGQIKFKNNKERQEYSKLVRDVKIAYPYAKTIAYSIIETYEYMETLPTEKAKQKYLEDVQKYMMAEYKPKMKKMTKNQGKILVKLIDRECNTPSYNIVKALVGSFKAGVYNAFAGLFGNSLKTKYDPNDKDASIEAIVIQIEQGTIDYNYARNYHGFR</sequence>
<dbReference type="EMBL" id="FLUM01000003">
    <property type="protein sequence ID" value="SBW05383.1"/>
    <property type="molecule type" value="Genomic_DNA"/>
</dbReference>
<dbReference type="InterPro" id="IPR025636">
    <property type="entry name" value="DUF4294"/>
</dbReference>
<name>A0A212K131_9BACT</name>
<evidence type="ECO:0000313" key="2">
    <source>
        <dbReference type="EMBL" id="SBW05383.1"/>
    </source>
</evidence>
<feature type="chain" id="PRO_5012035733" description="DUF4294 domain-containing protein" evidence="1">
    <location>
        <begin position="21"/>
        <end position="208"/>
    </location>
</feature>
<dbReference type="RefSeq" id="WP_296943451.1">
    <property type="nucleotide sequence ID" value="NZ_LT599032.1"/>
</dbReference>
<organism evidence="2">
    <name type="scientific">uncultured Dysgonomonas sp</name>
    <dbReference type="NCBI Taxonomy" id="206096"/>
    <lineage>
        <taxon>Bacteria</taxon>
        <taxon>Pseudomonadati</taxon>
        <taxon>Bacteroidota</taxon>
        <taxon>Bacteroidia</taxon>
        <taxon>Bacteroidales</taxon>
        <taxon>Dysgonomonadaceae</taxon>
        <taxon>Dysgonomonas</taxon>
        <taxon>environmental samples</taxon>
    </lineage>
</organism>
<keyword evidence="1" id="KW-0732">Signal</keyword>
<dbReference type="Pfam" id="PF14127">
    <property type="entry name" value="DUF4294"/>
    <property type="match status" value="1"/>
</dbReference>
<proteinExistence type="predicted"/>